<comment type="subunit">
    <text evidence="2">Heterodimer of SoxA and SoxX.</text>
</comment>
<evidence type="ECO:0000256" key="9">
    <source>
        <dbReference type="ARBA" id="ARBA00022729"/>
    </source>
</evidence>
<evidence type="ECO:0000256" key="11">
    <source>
        <dbReference type="ARBA" id="ARBA00022982"/>
    </source>
</evidence>
<reference evidence="25" key="1">
    <citation type="submission" date="2019-09" db="EMBL/GenBank/DDBJ databases">
        <title>Characterisation of the sponge microbiome using genome-centric metagenomics.</title>
        <authorList>
            <person name="Engelberts J.P."/>
            <person name="Robbins S.J."/>
            <person name="De Goeij J.M."/>
            <person name="Aranda M."/>
            <person name="Bell S.C."/>
            <person name="Webster N.S."/>
        </authorList>
    </citation>
    <scope>NUCLEOTIDE SEQUENCE</scope>
    <source>
        <strain evidence="25">SB0664_bin_43</strain>
    </source>
</reference>
<evidence type="ECO:0000256" key="18">
    <source>
        <dbReference type="ARBA" id="ARBA00048077"/>
    </source>
</evidence>
<evidence type="ECO:0000256" key="13">
    <source>
        <dbReference type="ARBA" id="ARBA00025746"/>
    </source>
</evidence>
<dbReference type="GO" id="GO:0020037">
    <property type="term" value="F:heme binding"/>
    <property type="evidence" value="ECO:0007669"/>
    <property type="project" value="InterPro"/>
</dbReference>
<dbReference type="GO" id="GO:0019417">
    <property type="term" value="P:sulfur oxidation"/>
    <property type="evidence" value="ECO:0007669"/>
    <property type="project" value="InterPro"/>
</dbReference>
<dbReference type="InterPro" id="IPR025710">
    <property type="entry name" value="SoxA"/>
</dbReference>
<dbReference type="PIRSF" id="PIRSF038455">
    <property type="entry name" value="SoxA"/>
    <property type="match status" value="1"/>
</dbReference>
<protein>
    <recommendedName>
        <fullName evidence="4">L-cysteine S-thiosulfotransferase subunit SoxA</fullName>
        <ecNumber evidence="3">2.8.5.2</ecNumber>
    </recommendedName>
    <alternativeName>
        <fullName evidence="16">Protein SoxA</fullName>
    </alternativeName>
    <alternativeName>
        <fullName evidence="17">SoxAX cytochrome complex subunit A</fullName>
    </alternativeName>
    <alternativeName>
        <fullName evidence="15">Sulfur oxidizing protein A</fullName>
    </alternativeName>
    <alternativeName>
        <fullName evidence="14">Thiosulfate-oxidizing multienzyme system protein SoxA</fullName>
    </alternativeName>
</protein>
<dbReference type="InterPro" id="IPR009056">
    <property type="entry name" value="Cyt_c-like_dom"/>
</dbReference>
<evidence type="ECO:0000256" key="5">
    <source>
        <dbReference type="ARBA" id="ARBA00022448"/>
    </source>
</evidence>
<evidence type="ECO:0000256" key="20">
    <source>
        <dbReference type="PIRSR" id="PIRSR038455-1"/>
    </source>
</evidence>
<feature type="binding site" description="covalent" evidence="21">
    <location>
        <position position="168"/>
    </location>
    <ligand>
        <name>heme c</name>
        <dbReference type="ChEBI" id="CHEBI:61717"/>
        <label>2</label>
    </ligand>
</feature>
<feature type="binding site" description="covalent" evidence="21">
    <location>
        <position position="68"/>
    </location>
    <ligand>
        <name>heme c</name>
        <dbReference type="ChEBI" id="CHEBI:61717"/>
        <label>1</label>
    </ligand>
</feature>
<feature type="chain" id="PRO_5025495607" description="L-cysteine S-thiosulfotransferase subunit SoxA" evidence="23">
    <location>
        <begin position="21"/>
        <end position="252"/>
    </location>
</feature>
<feature type="binding site" description="axial binding residue" evidence="22">
    <location>
        <position position="213"/>
    </location>
    <ligand>
        <name>heme c</name>
        <dbReference type="ChEBI" id="CHEBI:61717"/>
        <label>2</label>
    </ligand>
    <ligandPart>
        <name>Fe</name>
        <dbReference type="ChEBI" id="CHEBI:18248"/>
    </ligandPart>
</feature>
<evidence type="ECO:0000256" key="2">
    <source>
        <dbReference type="ARBA" id="ARBA00011530"/>
    </source>
</evidence>
<evidence type="ECO:0000256" key="6">
    <source>
        <dbReference type="ARBA" id="ARBA00022617"/>
    </source>
</evidence>
<comment type="catalytic activity">
    <reaction evidence="19">
        <text>S-sulfanyl-L-cysteinyl-[SoxY protein] + thiosulfate + 2 Fe(III)-[cytochrome c] = S-(2-sulfodisulfanyl)-L-cysteinyl-[SoxY protein] + 2 Fe(II)-[cytochrome c] + 2 H(+)</text>
        <dbReference type="Rhea" id="RHEA:51224"/>
        <dbReference type="Rhea" id="RHEA-COMP:10350"/>
        <dbReference type="Rhea" id="RHEA-COMP:14399"/>
        <dbReference type="Rhea" id="RHEA-COMP:14689"/>
        <dbReference type="Rhea" id="RHEA-COMP:14690"/>
        <dbReference type="ChEBI" id="CHEBI:15378"/>
        <dbReference type="ChEBI" id="CHEBI:29033"/>
        <dbReference type="ChEBI" id="CHEBI:29034"/>
        <dbReference type="ChEBI" id="CHEBI:33542"/>
        <dbReference type="ChEBI" id="CHEBI:61963"/>
        <dbReference type="ChEBI" id="CHEBI:140664"/>
        <dbReference type="EC" id="2.8.5.2"/>
    </reaction>
</comment>
<evidence type="ECO:0000256" key="10">
    <source>
        <dbReference type="ARBA" id="ARBA00022764"/>
    </source>
</evidence>
<keyword evidence="7" id="KW-0808">Transferase</keyword>
<evidence type="ECO:0000256" key="19">
    <source>
        <dbReference type="ARBA" id="ARBA00048423"/>
    </source>
</evidence>
<evidence type="ECO:0000256" key="7">
    <source>
        <dbReference type="ARBA" id="ARBA00022679"/>
    </source>
</evidence>
<evidence type="ECO:0000313" key="25">
    <source>
        <dbReference type="EMBL" id="MXY35010.1"/>
    </source>
</evidence>
<feature type="binding site" description="covalent" evidence="21">
    <location>
        <position position="71"/>
    </location>
    <ligand>
        <name>heme c</name>
        <dbReference type="ChEBI" id="CHEBI:61717"/>
        <label>1</label>
    </ligand>
</feature>
<comment type="similarity">
    <text evidence="13">Belongs to the SoxA family.</text>
</comment>
<accession>A0A6B0Y5M1</accession>
<evidence type="ECO:0000256" key="16">
    <source>
        <dbReference type="ARBA" id="ARBA00032236"/>
    </source>
</evidence>
<feature type="binding site" description="axial binding residue" evidence="22">
    <location>
        <position position="172"/>
    </location>
    <ligand>
        <name>heme c</name>
        <dbReference type="ChEBI" id="CHEBI:61717"/>
        <label>2</label>
    </ligand>
    <ligandPart>
        <name>Fe</name>
        <dbReference type="ChEBI" id="CHEBI:18248"/>
    </ligandPart>
</feature>
<evidence type="ECO:0000256" key="17">
    <source>
        <dbReference type="ARBA" id="ARBA00032318"/>
    </source>
</evidence>
<keyword evidence="12 22" id="KW-0408">Iron</keyword>
<keyword evidence="10" id="KW-0574">Periplasm</keyword>
<keyword evidence="5" id="KW-0813">Transport</keyword>
<evidence type="ECO:0000256" key="14">
    <source>
        <dbReference type="ARBA" id="ARBA00030174"/>
    </source>
</evidence>
<comment type="subcellular location">
    <subcellularLocation>
        <location evidence="1">Periplasm</location>
    </subcellularLocation>
</comment>
<keyword evidence="8 22" id="KW-0479">Metal-binding</keyword>
<dbReference type="GO" id="GO:0046872">
    <property type="term" value="F:metal ion binding"/>
    <property type="evidence" value="ECO:0007669"/>
    <property type="project" value="UniProtKB-KW"/>
</dbReference>
<evidence type="ECO:0000256" key="8">
    <source>
        <dbReference type="ARBA" id="ARBA00022723"/>
    </source>
</evidence>
<feature type="binding site" description="axial binding residue" evidence="22">
    <location>
        <position position="72"/>
    </location>
    <ligand>
        <name>heme c</name>
        <dbReference type="ChEBI" id="CHEBI:61717"/>
        <label>1</label>
    </ligand>
    <ligandPart>
        <name>Fe</name>
        <dbReference type="ChEBI" id="CHEBI:18248"/>
    </ligandPart>
</feature>
<keyword evidence="6 21" id="KW-0349">Heme</keyword>
<sequence length="252" mass="28268">MTRCCLSALLALAFCLPVGAEEPRSGYSYMEPATQAMQDDDFLNPGFFLVDEGLRLWRQPTGPAGQSCADCHGPVDREMKGVAARYPVLDAGTGKLVNLERKIQLETARTGAKPLAYESPEILSLTTLISYQSRGMPMQPEITPQLQPFLDRGRQIYEQRRGQLNLSCPQCHVDHAGDRLRGDVISQGQVNAFPIYRLLWGEPGTRHRMFEWCMQSIRARPFERGSDEFIELELFLVQRGAGLVIEAPGVRR</sequence>
<keyword evidence="9 23" id="KW-0732">Signal</keyword>
<feature type="binding site" description="covalent" evidence="21">
    <location>
        <position position="171"/>
    </location>
    <ligand>
        <name>heme c</name>
        <dbReference type="ChEBI" id="CHEBI:61717"/>
        <label>2</label>
    </ligand>
</feature>
<feature type="domain" description="Cytochrome c" evidence="24">
    <location>
        <begin position="52"/>
        <end position="138"/>
    </location>
</feature>
<dbReference type="NCBIfam" id="TIGR04484">
    <property type="entry name" value="thiosulf_SoxA"/>
    <property type="match status" value="1"/>
</dbReference>
<feature type="signal peptide" evidence="23">
    <location>
        <begin position="1"/>
        <end position="20"/>
    </location>
</feature>
<proteinExistence type="inferred from homology"/>
<dbReference type="GO" id="GO:0016740">
    <property type="term" value="F:transferase activity"/>
    <property type="evidence" value="ECO:0007669"/>
    <property type="project" value="UniProtKB-KW"/>
</dbReference>
<evidence type="ECO:0000256" key="12">
    <source>
        <dbReference type="ARBA" id="ARBA00023004"/>
    </source>
</evidence>
<name>A0A6B0Y5M1_9RHOB</name>
<evidence type="ECO:0000256" key="3">
    <source>
        <dbReference type="ARBA" id="ARBA00012408"/>
    </source>
</evidence>
<dbReference type="AlphaFoldDB" id="A0A6B0Y5M1"/>
<dbReference type="Gene3D" id="1.10.760.10">
    <property type="entry name" value="Cytochrome c-like domain"/>
    <property type="match status" value="2"/>
</dbReference>
<evidence type="ECO:0000259" key="24">
    <source>
        <dbReference type="Pfam" id="PF21342"/>
    </source>
</evidence>
<dbReference type="EC" id="2.8.5.2" evidence="3"/>
<gene>
    <name evidence="25" type="primary">soxA</name>
    <name evidence="25" type="ORF">F4Y60_13195</name>
</gene>
<evidence type="ECO:0000256" key="21">
    <source>
        <dbReference type="PIRSR" id="PIRSR038455-2"/>
    </source>
</evidence>
<dbReference type="GO" id="GO:0009055">
    <property type="term" value="F:electron transfer activity"/>
    <property type="evidence" value="ECO:0007669"/>
    <property type="project" value="InterPro"/>
</dbReference>
<organism evidence="25">
    <name type="scientific">Boseongicola sp. SB0664_bin_43</name>
    <dbReference type="NCBI Taxonomy" id="2604844"/>
    <lineage>
        <taxon>Bacteria</taxon>
        <taxon>Pseudomonadati</taxon>
        <taxon>Pseudomonadota</taxon>
        <taxon>Alphaproteobacteria</taxon>
        <taxon>Rhodobacterales</taxon>
        <taxon>Paracoccaceae</taxon>
        <taxon>Boseongicola</taxon>
    </lineage>
</organism>
<dbReference type="SUPFAM" id="SSF46626">
    <property type="entry name" value="Cytochrome c"/>
    <property type="match status" value="2"/>
</dbReference>
<dbReference type="EMBL" id="VXRY01000544">
    <property type="protein sequence ID" value="MXY35010.1"/>
    <property type="molecule type" value="Genomic_DNA"/>
</dbReference>
<dbReference type="GO" id="GO:0042597">
    <property type="term" value="C:periplasmic space"/>
    <property type="evidence" value="ECO:0007669"/>
    <property type="project" value="UniProtKB-SubCell"/>
</dbReference>
<feature type="active site" description="Cysteine persulfide intermediate" evidence="20">
    <location>
        <position position="213"/>
    </location>
</feature>
<evidence type="ECO:0000256" key="23">
    <source>
        <dbReference type="SAM" id="SignalP"/>
    </source>
</evidence>
<evidence type="ECO:0000256" key="22">
    <source>
        <dbReference type="PIRSR" id="PIRSR038455-3"/>
    </source>
</evidence>
<evidence type="ECO:0000256" key="1">
    <source>
        <dbReference type="ARBA" id="ARBA00004418"/>
    </source>
</evidence>
<comment type="cofactor">
    <cofactor evidence="21">
        <name>heme</name>
        <dbReference type="ChEBI" id="CHEBI:30413"/>
    </cofactor>
    <text evidence="21">Binds 2 heme groups per subunit.</text>
</comment>
<dbReference type="GO" id="GO:0016669">
    <property type="term" value="F:oxidoreductase activity, acting on a sulfur group of donors, cytochrome as acceptor"/>
    <property type="evidence" value="ECO:0007669"/>
    <property type="project" value="InterPro"/>
</dbReference>
<evidence type="ECO:0000256" key="4">
    <source>
        <dbReference type="ARBA" id="ARBA00019364"/>
    </source>
</evidence>
<evidence type="ECO:0000256" key="15">
    <source>
        <dbReference type="ARBA" id="ARBA00030833"/>
    </source>
</evidence>
<comment type="caution">
    <text evidence="25">The sequence shown here is derived from an EMBL/GenBank/DDBJ whole genome shotgun (WGS) entry which is preliminary data.</text>
</comment>
<dbReference type="InterPro" id="IPR036909">
    <property type="entry name" value="Cyt_c-like_dom_sf"/>
</dbReference>
<dbReference type="Pfam" id="PF21342">
    <property type="entry name" value="SoxA-TsdA_cyt-c"/>
    <property type="match status" value="1"/>
</dbReference>
<dbReference type="GO" id="GO:0070069">
    <property type="term" value="C:cytochrome complex"/>
    <property type="evidence" value="ECO:0007669"/>
    <property type="project" value="InterPro"/>
</dbReference>
<keyword evidence="11" id="KW-0249">Electron transport</keyword>
<comment type="catalytic activity">
    <reaction evidence="18">
        <text>L-cysteinyl-[SoxY protein] + thiosulfate + 2 Fe(III)-[cytochrome c] = S-sulfosulfanyl-L-cysteinyl-[SoxY protein] + 2 Fe(II)-[cytochrome c] + 2 H(+)</text>
        <dbReference type="Rhea" id="RHEA:56720"/>
        <dbReference type="Rhea" id="RHEA-COMP:10350"/>
        <dbReference type="Rhea" id="RHEA-COMP:14328"/>
        <dbReference type="Rhea" id="RHEA-COMP:14399"/>
        <dbReference type="Rhea" id="RHEA-COMP:14691"/>
        <dbReference type="ChEBI" id="CHEBI:15378"/>
        <dbReference type="ChEBI" id="CHEBI:29033"/>
        <dbReference type="ChEBI" id="CHEBI:29034"/>
        <dbReference type="ChEBI" id="CHEBI:29950"/>
        <dbReference type="ChEBI" id="CHEBI:33542"/>
        <dbReference type="ChEBI" id="CHEBI:139321"/>
        <dbReference type="EC" id="2.8.5.2"/>
    </reaction>
</comment>